<evidence type="ECO:0000256" key="12">
    <source>
        <dbReference type="ARBA" id="ARBA00049244"/>
    </source>
</evidence>
<evidence type="ECO:0000256" key="8">
    <source>
        <dbReference type="ARBA" id="ARBA00022763"/>
    </source>
</evidence>
<evidence type="ECO:0000256" key="9">
    <source>
        <dbReference type="ARBA" id="ARBA00022932"/>
    </source>
</evidence>
<dbReference type="Gene3D" id="3.30.70.370">
    <property type="match status" value="1"/>
</dbReference>
<organism evidence="14">
    <name type="scientific">Salmonella enterica</name>
    <name type="common">Salmonella choleraesuis</name>
    <dbReference type="NCBI Taxonomy" id="28901"/>
    <lineage>
        <taxon>Bacteria</taxon>
        <taxon>Pseudomonadati</taxon>
        <taxon>Pseudomonadota</taxon>
        <taxon>Gammaproteobacteria</taxon>
        <taxon>Enterobacterales</taxon>
        <taxon>Enterobacteriaceae</taxon>
        <taxon>Salmonella</taxon>
    </lineage>
</organism>
<feature type="domain" description="DNA-directed DNA polymerase family A palm" evidence="13">
    <location>
        <begin position="128"/>
        <end position="334"/>
    </location>
</feature>
<reference evidence="14" key="1">
    <citation type="journal article" date="2018" name="Genome Biol.">
        <title>SKESA: strategic k-mer extension for scrupulous assemblies.</title>
        <authorList>
            <person name="Souvorov A."/>
            <person name="Agarwala R."/>
            <person name="Lipman D.J."/>
        </authorList>
    </citation>
    <scope>NUCLEOTIDE SEQUENCE</scope>
    <source>
        <strain evidence="14">Monophasic variant of S.Typhimurium</strain>
    </source>
</reference>
<dbReference type="SUPFAM" id="SSF56672">
    <property type="entry name" value="DNA/RNA polymerases"/>
    <property type="match status" value="1"/>
</dbReference>
<dbReference type="Gene3D" id="1.10.150.20">
    <property type="entry name" value="5' to 3' exonuclease, C-terminal subdomain"/>
    <property type="match status" value="1"/>
</dbReference>
<keyword evidence="6" id="KW-0548">Nucleotidyltransferase</keyword>
<dbReference type="FunFam" id="1.20.1060.10:FF:000001">
    <property type="entry name" value="DNA polymerase I"/>
    <property type="match status" value="1"/>
</dbReference>
<feature type="non-terminal residue" evidence="14">
    <location>
        <position position="1"/>
    </location>
</feature>
<evidence type="ECO:0000256" key="4">
    <source>
        <dbReference type="ARBA" id="ARBA00020311"/>
    </source>
</evidence>
<evidence type="ECO:0000256" key="2">
    <source>
        <dbReference type="ARBA" id="ARBA00011541"/>
    </source>
</evidence>
<dbReference type="PRINTS" id="PR00868">
    <property type="entry name" value="DNAPOLI"/>
</dbReference>
<keyword evidence="8" id="KW-0227">DNA damage</keyword>
<keyword evidence="10" id="KW-0238">DNA-binding</keyword>
<dbReference type="SMART" id="SM00482">
    <property type="entry name" value="POLAc"/>
    <property type="match status" value="1"/>
</dbReference>
<dbReference type="InterPro" id="IPR001098">
    <property type="entry name" value="DNA-dir_DNA_pol_A_palm_dom"/>
</dbReference>
<dbReference type="GO" id="GO:0006302">
    <property type="term" value="P:double-strand break repair"/>
    <property type="evidence" value="ECO:0007669"/>
    <property type="project" value="TreeGrafter"/>
</dbReference>
<dbReference type="AlphaFoldDB" id="A0A705VRJ2"/>
<dbReference type="EMBL" id="DAAMZU010000011">
    <property type="protein sequence ID" value="HAC8921970.1"/>
    <property type="molecule type" value="Genomic_DNA"/>
</dbReference>
<comment type="caution">
    <text evidence="14">The sequence shown here is derived from an EMBL/GenBank/DDBJ whole genome shotgun (WGS) entry which is preliminary data.</text>
</comment>
<protein>
    <recommendedName>
        <fullName evidence="4">DNA polymerase I</fullName>
        <ecNumber evidence="3">2.7.7.7</ecNumber>
    </recommendedName>
</protein>
<evidence type="ECO:0000256" key="6">
    <source>
        <dbReference type="ARBA" id="ARBA00022695"/>
    </source>
</evidence>
<keyword evidence="9" id="KW-0239">DNA-directed DNA polymerase</keyword>
<dbReference type="FunFam" id="1.10.150.20:FF:000002">
    <property type="entry name" value="DNA polymerase I"/>
    <property type="match status" value="1"/>
</dbReference>
<keyword evidence="5" id="KW-0808">Transferase</keyword>
<sequence length="370" mass="41577">ITLRLAELEKKAYDIAGEAFNLSSTKQLQTILFEKQGIKPLKKTPGGAPSTSEEVLEELALDYPLPKVILEYRGLAKLKSTYTDKLPLMINPKTGRVHTSYHQAVTATGRLSSTDPNLQNIPVRNEEGRRIRQAFIAPEDYLIVSADYSQIELRIMAHLSRDKGLLTAFAEGKDIHRATAAEVFGLPLDSVTGEQRRSAKAINFGLIYGMSAFGLSRQLNIPRKEAQKYMDLYFERYPGVLEYMERTRAQAKEQGYVETLEGRRLYLPDIKSSNAARRAGAERAAINAPMQGTAADIIKRAMIAVDAWLQAEQPRVRMIMQVHDELVFEVHKDDLDAVAKRIHQLMENCTRIDVPLLVEVGSGENWDQAH</sequence>
<evidence type="ECO:0000256" key="5">
    <source>
        <dbReference type="ARBA" id="ARBA00022679"/>
    </source>
</evidence>
<comment type="similarity">
    <text evidence="1">Belongs to the DNA polymerase type-A family.</text>
</comment>
<dbReference type="InterPro" id="IPR002298">
    <property type="entry name" value="DNA_polymerase_A"/>
</dbReference>
<dbReference type="GO" id="GO:0006261">
    <property type="term" value="P:DNA-templated DNA replication"/>
    <property type="evidence" value="ECO:0007669"/>
    <property type="project" value="InterPro"/>
</dbReference>
<gene>
    <name evidence="14" type="ORF">G0J09_02795</name>
</gene>
<proteinExistence type="inferred from homology"/>
<comment type="subunit">
    <text evidence="2">Single-chain monomer with multiple functions.</text>
</comment>
<evidence type="ECO:0000259" key="13">
    <source>
        <dbReference type="SMART" id="SM00482"/>
    </source>
</evidence>
<dbReference type="Gene3D" id="1.20.1060.10">
    <property type="entry name" value="Taq DNA Polymerase, Chain T, domain 4"/>
    <property type="match status" value="1"/>
</dbReference>
<dbReference type="EC" id="2.7.7.7" evidence="3"/>
<accession>A0A705VRJ2</accession>
<name>A0A705VRJ2_SALER</name>
<dbReference type="GO" id="GO:0003677">
    <property type="term" value="F:DNA binding"/>
    <property type="evidence" value="ECO:0007669"/>
    <property type="project" value="UniProtKB-KW"/>
</dbReference>
<evidence type="ECO:0000256" key="11">
    <source>
        <dbReference type="ARBA" id="ARBA00023204"/>
    </source>
</evidence>
<keyword evidence="11" id="KW-0234">DNA repair</keyword>
<dbReference type="CDD" id="cd08637">
    <property type="entry name" value="DNA_pol_A_pol_I_C"/>
    <property type="match status" value="1"/>
</dbReference>
<evidence type="ECO:0000256" key="1">
    <source>
        <dbReference type="ARBA" id="ARBA00007705"/>
    </source>
</evidence>
<dbReference type="PANTHER" id="PTHR10133">
    <property type="entry name" value="DNA POLYMERASE I"/>
    <property type="match status" value="1"/>
</dbReference>
<dbReference type="InterPro" id="IPR019760">
    <property type="entry name" value="DNA-dir_DNA_pol_A_CS"/>
</dbReference>
<dbReference type="GO" id="GO:0003887">
    <property type="term" value="F:DNA-directed DNA polymerase activity"/>
    <property type="evidence" value="ECO:0007669"/>
    <property type="project" value="UniProtKB-KW"/>
</dbReference>
<dbReference type="PROSITE" id="PS00447">
    <property type="entry name" value="DNA_POLYMERASE_A"/>
    <property type="match status" value="1"/>
</dbReference>
<evidence type="ECO:0000256" key="10">
    <source>
        <dbReference type="ARBA" id="ARBA00023125"/>
    </source>
</evidence>
<comment type="catalytic activity">
    <reaction evidence="12">
        <text>DNA(n) + a 2'-deoxyribonucleoside 5'-triphosphate = DNA(n+1) + diphosphate</text>
        <dbReference type="Rhea" id="RHEA:22508"/>
        <dbReference type="Rhea" id="RHEA-COMP:17339"/>
        <dbReference type="Rhea" id="RHEA-COMP:17340"/>
        <dbReference type="ChEBI" id="CHEBI:33019"/>
        <dbReference type="ChEBI" id="CHEBI:61560"/>
        <dbReference type="ChEBI" id="CHEBI:173112"/>
        <dbReference type="EC" id="2.7.7.7"/>
    </reaction>
</comment>
<keyword evidence="7" id="KW-0235">DNA replication</keyword>
<evidence type="ECO:0000256" key="3">
    <source>
        <dbReference type="ARBA" id="ARBA00012417"/>
    </source>
</evidence>
<dbReference type="Pfam" id="PF00476">
    <property type="entry name" value="DNA_pol_A"/>
    <property type="match status" value="1"/>
</dbReference>
<dbReference type="InterPro" id="IPR043502">
    <property type="entry name" value="DNA/RNA_pol_sf"/>
</dbReference>
<reference evidence="14" key="2">
    <citation type="submission" date="2019-01" db="EMBL/GenBank/DDBJ databases">
        <authorList>
            <consortium name="NCBI Pathogen Detection Project"/>
        </authorList>
    </citation>
    <scope>NUCLEOTIDE SEQUENCE</scope>
    <source>
        <strain evidence="14">Monophasic variant of S.Typhimurium</strain>
    </source>
</reference>
<dbReference type="PANTHER" id="PTHR10133:SF27">
    <property type="entry name" value="DNA POLYMERASE NU"/>
    <property type="match status" value="1"/>
</dbReference>
<evidence type="ECO:0000313" key="14">
    <source>
        <dbReference type="EMBL" id="HAC8921970.1"/>
    </source>
</evidence>
<evidence type="ECO:0000256" key="7">
    <source>
        <dbReference type="ARBA" id="ARBA00022705"/>
    </source>
</evidence>